<feature type="transmembrane region" description="Helical" evidence="7">
    <location>
        <begin position="839"/>
        <end position="859"/>
    </location>
</feature>
<dbReference type="GO" id="GO:0022857">
    <property type="term" value="F:transmembrane transporter activity"/>
    <property type="evidence" value="ECO:0007669"/>
    <property type="project" value="TreeGrafter"/>
</dbReference>
<evidence type="ECO:0000256" key="2">
    <source>
        <dbReference type="ARBA" id="ARBA00022475"/>
    </source>
</evidence>
<name>A0A4Q0VEL0_CLOTA</name>
<evidence type="ECO:0000256" key="7">
    <source>
        <dbReference type="SAM" id="Phobius"/>
    </source>
</evidence>
<evidence type="ECO:0000259" key="8">
    <source>
        <dbReference type="Pfam" id="PF02687"/>
    </source>
</evidence>
<evidence type="ECO:0000256" key="3">
    <source>
        <dbReference type="ARBA" id="ARBA00022692"/>
    </source>
</evidence>
<organism evidence="10 11">
    <name type="scientific">Clostridium tetani</name>
    <dbReference type="NCBI Taxonomy" id="1513"/>
    <lineage>
        <taxon>Bacteria</taxon>
        <taxon>Bacillati</taxon>
        <taxon>Bacillota</taxon>
        <taxon>Clostridia</taxon>
        <taxon>Eubacteriales</taxon>
        <taxon>Clostridiaceae</taxon>
        <taxon>Clostridium</taxon>
    </lineage>
</organism>
<feature type="transmembrane region" description="Helical" evidence="7">
    <location>
        <begin position="794"/>
        <end position="819"/>
    </location>
</feature>
<dbReference type="PANTHER" id="PTHR30572">
    <property type="entry name" value="MEMBRANE COMPONENT OF TRANSPORTER-RELATED"/>
    <property type="match status" value="1"/>
</dbReference>
<dbReference type="AlphaFoldDB" id="A0A4Q0VEL0"/>
<reference evidence="10 11" key="1">
    <citation type="submission" date="2018-06" db="EMBL/GenBank/DDBJ databases">
        <title>Genome conservation of Clostridium tetani.</title>
        <authorList>
            <person name="Bruggemann H."/>
            <person name="Popoff M.R."/>
        </authorList>
    </citation>
    <scope>NUCLEOTIDE SEQUENCE [LARGE SCALE GENOMIC DNA]</scope>
    <source>
        <strain evidence="10 11">2017.061</strain>
    </source>
</reference>
<dbReference type="GO" id="GO:0005886">
    <property type="term" value="C:plasma membrane"/>
    <property type="evidence" value="ECO:0007669"/>
    <property type="project" value="UniProtKB-SubCell"/>
</dbReference>
<protein>
    <submittedName>
        <fullName evidence="10">ABC transporter permease</fullName>
    </submittedName>
</protein>
<dbReference type="RefSeq" id="WP_129030022.1">
    <property type="nucleotide sequence ID" value="NZ_QMAP01000004.1"/>
</dbReference>
<feature type="transmembrane region" description="Helical" evidence="7">
    <location>
        <begin position="383"/>
        <end position="404"/>
    </location>
</feature>
<accession>A0A4Q0VEL0</accession>
<comment type="subcellular location">
    <subcellularLocation>
        <location evidence="1">Cell membrane</location>
        <topology evidence="1">Multi-pass membrane protein</topology>
    </subcellularLocation>
</comment>
<keyword evidence="2" id="KW-1003">Cell membrane</keyword>
<evidence type="ECO:0000313" key="11">
    <source>
        <dbReference type="Proteomes" id="UP000290921"/>
    </source>
</evidence>
<proteinExistence type="inferred from homology"/>
<dbReference type="PANTHER" id="PTHR30572:SF4">
    <property type="entry name" value="ABC TRANSPORTER PERMEASE YTRF"/>
    <property type="match status" value="1"/>
</dbReference>
<dbReference type="Pfam" id="PF12704">
    <property type="entry name" value="MacB_PCD"/>
    <property type="match status" value="1"/>
</dbReference>
<evidence type="ECO:0000256" key="5">
    <source>
        <dbReference type="ARBA" id="ARBA00023136"/>
    </source>
</evidence>
<evidence type="ECO:0000256" key="6">
    <source>
        <dbReference type="ARBA" id="ARBA00038076"/>
    </source>
</evidence>
<feature type="transmembrane region" description="Helical" evidence="7">
    <location>
        <begin position="346"/>
        <end position="371"/>
    </location>
</feature>
<comment type="similarity">
    <text evidence="6">Belongs to the ABC-4 integral membrane protein family.</text>
</comment>
<keyword evidence="3 7" id="KW-0812">Transmembrane</keyword>
<comment type="caution">
    <text evidence="10">The sequence shown here is derived from an EMBL/GenBank/DDBJ whole genome shotgun (WGS) entry which is preliminary data.</text>
</comment>
<evidence type="ECO:0000256" key="1">
    <source>
        <dbReference type="ARBA" id="ARBA00004651"/>
    </source>
</evidence>
<dbReference type="InterPro" id="IPR025857">
    <property type="entry name" value="MacB_PCD"/>
</dbReference>
<evidence type="ECO:0000256" key="4">
    <source>
        <dbReference type="ARBA" id="ARBA00022989"/>
    </source>
</evidence>
<evidence type="ECO:0000259" key="9">
    <source>
        <dbReference type="Pfam" id="PF12704"/>
    </source>
</evidence>
<feature type="domain" description="MacB-like periplasmic core" evidence="9">
    <location>
        <begin position="19"/>
        <end position="242"/>
    </location>
</feature>
<keyword evidence="5 7" id="KW-0472">Membrane</keyword>
<feature type="transmembrane region" description="Helical" evidence="7">
    <location>
        <begin position="464"/>
        <end position="487"/>
    </location>
</feature>
<gene>
    <name evidence="10" type="ORF">DP130_04260</name>
</gene>
<keyword evidence="4 7" id="KW-1133">Transmembrane helix</keyword>
<dbReference type="Proteomes" id="UP000290921">
    <property type="component" value="Unassembled WGS sequence"/>
</dbReference>
<feature type="domain" description="ABC3 transporter permease C-terminal" evidence="8">
    <location>
        <begin position="751"/>
        <end position="867"/>
    </location>
</feature>
<dbReference type="InterPro" id="IPR003838">
    <property type="entry name" value="ABC3_permease_C"/>
</dbReference>
<feature type="transmembrane region" description="Helical" evidence="7">
    <location>
        <begin position="746"/>
        <end position="773"/>
    </location>
</feature>
<feature type="transmembrane region" description="Helical" evidence="7">
    <location>
        <begin position="291"/>
        <end position="314"/>
    </location>
</feature>
<dbReference type="InterPro" id="IPR050250">
    <property type="entry name" value="Macrolide_Exporter_MacB"/>
</dbReference>
<dbReference type="EMBL" id="QMAP01000004">
    <property type="protein sequence ID" value="RXI49279.1"/>
    <property type="molecule type" value="Genomic_DNA"/>
</dbReference>
<feature type="domain" description="ABC3 transporter permease C-terminal" evidence="8">
    <location>
        <begin position="297"/>
        <end position="416"/>
    </location>
</feature>
<sequence length="875" mass="98824">MKKYGHLTYRYLKEQKKRTILTILGIVLSVALVTAIGTMLVSIKTKFISDCIKDKGHYHGEFVGINKKDVNKINNNVDVDNISVTSNDTTAIISNISKEERDANPSAPLHRYLNIKAYGSSALSMIPINVKEGRLPQKENEIVLEYWVPGYLSGKPKIGDKIKLDIGKRIVKEKGSKDGEGETKETFNKTGKREYTIVGVTAPKFSWPGVYITQGITFLDENKLASDKKYNVYVKLNSAKDVYKKCENIAKNLGMEKEKTSKGIYGYNIEYNEQLLRLYAQSLDKSINEGLTALVAFIVGLIIISTIAVIYNIFNISVLERVSQFGILRCTGAAPNQIKKLVLKEALILSFIGIPLGLANGVLAMKIVISVVKVLLKDEIKVVISPVVFIISAIIGLITIYLSAIGPARKASKVSPLEAVRNTGSLKKEKFKKRKRFRIINKVFGIEGEIAYKNLKRNRKKFRITVFSLTISIVLYIVFGSFASLVFKMGVVKEKDMKDFMLWKKGNSNTGISLSIYNEITNFKDVEKVYKVMYDGRAILIPKEKVNPKIFQLRPNLKERIKDEQLVLRSNGVISYGDNILPELKKYLREGSIDKEKLNKENGVILIKTNSLYNEKTKKSSVFDIADYKVGDEIKIIDKKKLKDNEYIGEGNIKRVKVIGILDKGILDNEYNINESVSLITSEKVYKNITGNNDIRRMFIQLKEGSNKDNLAEYFKNLSKKDPGYQYFDFQEDSKRNRDKAIAINIFLYGFVGVITLIGCLNIVNTISTNLILRKRELAMIRAVGMDRGKMSKMICIEGIYYGVIASIYGGIIGTALSYELFKIMTNFRDFQWVFPIREILTAIIGAIIISLISTYIPLRKINKENIIENIRGAE</sequence>
<dbReference type="Pfam" id="PF02687">
    <property type="entry name" value="FtsX"/>
    <property type="match status" value="2"/>
</dbReference>
<evidence type="ECO:0000313" key="10">
    <source>
        <dbReference type="EMBL" id="RXI49279.1"/>
    </source>
</evidence>
<feature type="transmembrane region" description="Helical" evidence="7">
    <location>
        <begin position="20"/>
        <end position="43"/>
    </location>
</feature>